<sequence length="110" mass="11852">MLHPALPSSPGHAHWQRDCTAAAGLFSVVFDARYTAAQVDGFDDALQLFKIGYSWGGPVSLAVPYDVQAMRPAGRWPHKGGLVRLSIGLEDADDLIADLAQAMERALVMC</sequence>
<dbReference type="GO" id="GO:0047804">
    <property type="term" value="F:cysteine-S-conjugate beta-lyase activity"/>
    <property type="evidence" value="ECO:0007669"/>
    <property type="project" value="InterPro"/>
</dbReference>
<dbReference type="Gene3D" id="3.90.1150.10">
    <property type="entry name" value="Aspartate Aminotransferase, domain 1"/>
    <property type="match status" value="1"/>
</dbReference>
<dbReference type="SUPFAM" id="SSF53383">
    <property type="entry name" value="PLP-dependent transferases"/>
    <property type="match status" value="1"/>
</dbReference>
<dbReference type="GO" id="GO:0030170">
    <property type="term" value="F:pyridoxal phosphate binding"/>
    <property type="evidence" value="ECO:0007669"/>
    <property type="project" value="InterPro"/>
</dbReference>
<comment type="caution">
    <text evidence="5">The sequence shown here is derived from an EMBL/GenBank/DDBJ whole genome shotgun (WGS) entry which is preliminary data.</text>
</comment>
<evidence type="ECO:0000256" key="3">
    <source>
        <dbReference type="ARBA" id="ARBA00022898"/>
    </source>
</evidence>
<dbReference type="InterPro" id="IPR000277">
    <property type="entry name" value="Cys/Met-Metab_PyrdxlP-dep_enz"/>
</dbReference>
<dbReference type="GO" id="GO:0019346">
    <property type="term" value="P:transsulfuration"/>
    <property type="evidence" value="ECO:0007669"/>
    <property type="project" value="InterPro"/>
</dbReference>
<comment type="cofactor">
    <cofactor evidence="1">
        <name>pyridoxal 5'-phosphate</name>
        <dbReference type="ChEBI" id="CHEBI:597326"/>
    </cofactor>
</comment>
<reference evidence="5" key="1">
    <citation type="submission" date="2016-10" db="EMBL/GenBank/DDBJ databases">
        <title>Sequence of Gallionella enrichment culture.</title>
        <authorList>
            <person name="Poehlein A."/>
            <person name="Muehling M."/>
            <person name="Daniel R."/>
        </authorList>
    </citation>
    <scope>NUCLEOTIDE SEQUENCE</scope>
</reference>
<accession>A0A1J5P1W4</accession>
<proteinExistence type="inferred from homology"/>
<dbReference type="PANTHER" id="PTHR43500:SF1">
    <property type="entry name" value="CYSTATHIONINE BETA-LYASE-RELATED"/>
    <property type="match status" value="1"/>
</dbReference>
<gene>
    <name evidence="5" type="primary">metC_7</name>
    <name evidence="5" type="ORF">GALL_538550</name>
</gene>
<comment type="similarity">
    <text evidence="2">Belongs to the trans-sulfuration enzymes family.</text>
</comment>
<evidence type="ECO:0000313" key="5">
    <source>
        <dbReference type="EMBL" id="OIQ64592.1"/>
    </source>
</evidence>
<dbReference type="EMBL" id="MLJW01007991">
    <property type="protein sequence ID" value="OIQ64592.1"/>
    <property type="molecule type" value="Genomic_DNA"/>
</dbReference>
<dbReference type="AlphaFoldDB" id="A0A1J5P1W4"/>
<keyword evidence="4 5" id="KW-0456">Lyase</keyword>
<keyword evidence="3" id="KW-0663">Pyridoxal phosphate</keyword>
<dbReference type="InterPro" id="IPR006233">
    <property type="entry name" value="Cys_b_lyase_bac"/>
</dbReference>
<evidence type="ECO:0000256" key="2">
    <source>
        <dbReference type="ARBA" id="ARBA00009077"/>
    </source>
</evidence>
<dbReference type="InterPro" id="IPR015424">
    <property type="entry name" value="PyrdxlP-dep_Trfase"/>
</dbReference>
<name>A0A1J5P1W4_9ZZZZ</name>
<dbReference type="InterPro" id="IPR015422">
    <property type="entry name" value="PyrdxlP-dep_Trfase_small"/>
</dbReference>
<protein>
    <submittedName>
        <fullName evidence="5">Cystathionine beta-lyase MetC</fullName>
        <ecNumber evidence="5">4.4.1.8</ecNumber>
    </submittedName>
</protein>
<dbReference type="EC" id="4.4.1.8" evidence="5"/>
<dbReference type="PANTHER" id="PTHR43500">
    <property type="entry name" value="CYSTATHIONINE BETA-LYASE-RELATED"/>
    <property type="match status" value="1"/>
</dbReference>
<dbReference type="GO" id="GO:0019450">
    <property type="term" value="P:L-cysteine catabolic process to pyruvate"/>
    <property type="evidence" value="ECO:0007669"/>
    <property type="project" value="TreeGrafter"/>
</dbReference>
<evidence type="ECO:0000256" key="1">
    <source>
        <dbReference type="ARBA" id="ARBA00001933"/>
    </source>
</evidence>
<organism evidence="5">
    <name type="scientific">mine drainage metagenome</name>
    <dbReference type="NCBI Taxonomy" id="410659"/>
    <lineage>
        <taxon>unclassified sequences</taxon>
        <taxon>metagenomes</taxon>
        <taxon>ecological metagenomes</taxon>
    </lineage>
</organism>
<evidence type="ECO:0000256" key="4">
    <source>
        <dbReference type="ARBA" id="ARBA00023239"/>
    </source>
</evidence>
<dbReference type="Pfam" id="PF01053">
    <property type="entry name" value="Cys_Met_Meta_PP"/>
    <property type="match status" value="1"/>
</dbReference>